<keyword evidence="2" id="KW-1185">Reference proteome</keyword>
<evidence type="ECO:0000313" key="1">
    <source>
        <dbReference type="EMBL" id="KAF2999698.1"/>
    </source>
</evidence>
<evidence type="ECO:0000313" key="2">
    <source>
        <dbReference type="Proteomes" id="UP000801428"/>
    </source>
</evidence>
<organism evidence="1 2">
    <name type="scientific">Curvularia kusanoi</name>
    <name type="common">Cochliobolus kusanoi</name>
    <dbReference type="NCBI Taxonomy" id="90978"/>
    <lineage>
        <taxon>Eukaryota</taxon>
        <taxon>Fungi</taxon>
        <taxon>Dikarya</taxon>
        <taxon>Ascomycota</taxon>
        <taxon>Pezizomycotina</taxon>
        <taxon>Dothideomycetes</taxon>
        <taxon>Pleosporomycetidae</taxon>
        <taxon>Pleosporales</taxon>
        <taxon>Pleosporineae</taxon>
        <taxon>Pleosporaceae</taxon>
        <taxon>Curvularia</taxon>
    </lineage>
</organism>
<reference evidence="1" key="1">
    <citation type="submission" date="2019-04" db="EMBL/GenBank/DDBJ databases">
        <title>Sequencing of skin fungus with MAO and IRED activity.</title>
        <authorList>
            <person name="Marsaioli A.J."/>
            <person name="Bonatto J.M.C."/>
            <person name="Reis Junior O."/>
        </authorList>
    </citation>
    <scope>NUCLEOTIDE SEQUENCE</scope>
    <source>
        <strain evidence="1">30M1</strain>
    </source>
</reference>
<dbReference type="Proteomes" id="UP000801428">
    <property type="component" value="Unassembled WGS sequence"/>
</dbReference>
<accession>A0A9P4W919</accession>
<comment type="caution">
    <text evidence="1">The sequence shown here is derived from an EMBL/GenBank/DDBJ whole genome shotgun (WGS) entry which is preliminary data.</text>
</comment>
<sequence>MSLNAAPTYRDVRTRLAHALGYHDYPANATAEPYLTYIYRRHVGAGALEEWLELFIEVVEYFDVGIKESNEDGNGTIQDLIDRLATSGFLNLFADTTAGQTARLIHVEDTVMYILGTWSTMLSSFVQQRNQSRKIVAAYRGCVDQAVTWNEPYDNNLAGESNANVIAKYVSSGPSGH</sequence>
<name>A0A9P4W919_CURKU</name>
<gene>
    <name evidence="1" type="ORF">E8E13_002815</name>
</gene>
<dbReference type="OrthoDB" id="5428890at2759"/>
<proteinExistence type="predicted"/>
<protein>
    <submittedName>
        <fullName evidence="1">Uncharacterized protein</fullName>
    </submittedName>
</protein>
<dbReference type="EMBL" id="SWKU01000016">
    <property type="protein sequence ID" value="KAF2999698.1"/>
    <property type="molecule type" value="Genomic_DNA"/>
</dbReference>
<dbReference type="AlphaFoldDB" id="A0A9P4W919"/>